<evidence type="ECO:0000256" key="1">
    <source>
        <dbReference type="SAM" id="Phobius"/>
    </source>
</evidence>
<gene>
    <name evidence="3" type="ORF">COU15_01075</name>
</gene>
<evidence type="ECO:0000313" key="4">
    <source>
        <dbReference type="Proteomes" id="UP000229315"/>
    </source>
</evidence>
<dbReference type="Gene3D" id="2.40.10.340">
    <property type="entry name" value="Rod shape-determining protein MreC, domain 1"/>
    <property type="match status" value="1"/>
</dbReference>
<dbReference type="Proteomes" id="UP000229315">
    <property type="component" value="Unassembled WGS sequence"/>
</dbReference>
<sequence>MIRTTITRNKKNFPKIGFSVALASIFLIVLFQHPLQRVVFSLFESISFTRETPYALIPQKTLALRLEKAEKELSRIRFQSVLYEQATLENAKLKEFIGTLDSESNTIGIVVATPPQTHYDSLVISVPTSGVIQENDRVVFSNILLGSVSDVSGRIVKANLFSAPGNTVDARVGEPNAIVVLNGEGGGAFSFEIPQDVAIASGDIIFSTGGEYIIAIVSSEKATPDSTSKKVFAHTPISFFELQFVEFVHSVEY</sequence>
<comment type="caution">
    <text evidence="3">The sequence shown here is derived from an EMBL/GenBank/DDBJ whole genome shotgun (WGS) entry which is preliminary data.</text>
</comment>
<dbReference type="InterPro" id="IPR042175">
    <property type="entry name" value="Cell/Rod_MreC_2"/>
</dbReference>
<organism evidence="3 4">
    <name type="scientific">Candidatus Kaiserbacteria bacterium CG10_big_fil_rev_8_21_14_0_10_45_20</name>
    <dbReference type="NCBI Taxonomy" id="1974607"/>
    <lineage>
        <taxon>Bacteria</taxon>
        <taxon>Candidatus Kaiseribacteriota</taxon>
    </lineage>
</organism>
<evidence type="ECO:0000313" key="3">
    <source>
        <dbReference type="EMBL" id="PIR85404.1"/>
    </source>
</evidence>
<accession>A0A2H0UG54</accession>
<dbReference type="InterPro" id="IPR042177">
    <property type="entry name" value="Cell/Rod_1"/>
</dbReference>
<feature type="domain" description="Rod shape-determining protein MreC beta-barrel core" evidence="2">
    <location>
        <begin position="110"/>
        <end position="245"/>
    </location>
</feature>
<feature type="transmembrane region" description="Helical" evidence="1">
    <location>
        <begin position="12"/>
        <end position="31"/>
    </location>
</feature>
<dbReference type="Pfam" id="PF04085">
    <property type="entry name" value="MreC"/>
    <property type="match status" value="1"/>
</dbReference>
<keyword evidence="1" id="KW-0472">Membrane</keyword>
<keyword evidence="1" id="KW-1133">Transmembrane helix</keyword>
<reference evidence="4" key="1">
    <citation type="submission" date="2017-09" db="EMBL/GenBank/DDBJ databases">
        <title>Depth-based differentiation of microbial function through sediment-hosted aquifers and enrichment of novel symbionts in the deep terrestrial subsurface.</title>
        <authorList>
            <person name="Probst A.J."/>
            <person name="Ladd B."/>
            <person name="Jarett J.K."/>
            <person name="Geller-Mcgrath D.E."/>
            <person name="Sieber C.M.K."/>
            <person name="Emerson J.B."/>
            <person name="Anantharaman K."/>
            <person name="Thomas B.C."/>
            <person name="Malmstrom R."/>
            <person name="Stieglmeier M."/>
            <person name="Klingl A."/>
            <person name="Woyke T."/>
            <person name="Ryan C.M."/>
            <person name="Banfield J.F."/>
        </authorList>
    </citation>
    <scope>NUCLEOTIDE SEQUENCE [LARGE SCALE GENOMIC DNA]</scope>
</reference>
<name>A0A2H0UG54_9BACT</name>
<dbReference type="Gene3D" id="2.40.10.350">
    <property type="entry name" value="Rod shape-determining protein MreC, domain 2"/>
    <property type="match status" value="1"/>
</dbReference>
<protein>
    <recommendedName>
        <fullName evidence="2">Rod shape-determining protein MreC beta-barrel core domain-containing protein</fullName>
    </recommendedName>
</protein>
<dbReference type="AlphaFoldDB" id="A0A2H0UG54"/>
<dbReference type="InterPro" id="IPR055342">
    <property type="entry name" value="MreC_beta-barrel_core"/>
</dbReference>
<keyword evidence="1" id="KW-0812">Transmembrane</keyword>
<proteinExistence type="predicted"/>
<dbReference type="EMBL" id="PFBH01000005">
    <property type="protein sequence ID" value="PIR85404.1"/>
    <property type="molecule type" value="Genomic_DNA"/>
</dbReference>
<evidence type="ECO:0000259" key="2">
    <source>
        <dbReference type="Pfam" id="PF04085"/>
    </source>
</evidence>